<dbReference type="SUPFAM" id="SSF56925">
    <property type="entry name" value="OMPA-like"/>
    <property type="match status" value="1"/>
</dbReference>
<dbReference type="NCBIfam" id="TIGR04565">
    <property type="entry name" value="OMP_myx_plus"/>
    <property type="match status" value="1"/>
</dbReference>
<dbReference type="RefSeq" id="WP_382405488.1">
    <property type="nucleotide sequence ID" value="NZ_JBHSGU010000001.1"/>
</dbReference>
<feature type="domain" description="Outer membrane protein beta-barrel" evidence="4">
    <location>
        <begin position="98"/>
        <end position="253"/>
    </location>
</feature>
<protein>
    <submittedName>
        <fullName evidence="5">Outer membrane beta-barrel domain-containing protein</fullName>
    </submittedName>
</protein>
<comment type="caution">
    <text evidence="5">The sequence shown here is derived from an EMBL/GenBank/DDBJ whole genome shotgun (WGS) entry which is preliminary data.</text>
</comment>
<dbReference type="Gene3D" id="2.40.160.20">
    <property type="match status" value="1"/>
</dbReference>
<name>A0ABV9LQH4_9ALTE</name>
<evidence type="ECO:0000256" key="3">
    <source>
        <dbReference type="SAM" id="Phobius"/>
    </source>
</evidence>
<keyword evidence="3" id="KW-1133">Transmembrane helix</keyword>
<organism evidence="5 6">
    <name type="scientific">Glaciecola siphonariae</name>
    <dbReference type="NCBI Taxonomy" id="521012"/>
    <lineage>
        <taxon>Bacteria</taxon>
        <taxon>Pseudomonadati</taxon>
        <taxon>Pseudomonadota</taxon>
        <taxon>Gammaproteobacteria</taxon>
        <taxon>Alteromonadales</taxon>
        <taxon>Alteromonadaceae</taxon>
        <taxon>Glaciecola</taxon>
    </lineage>
</organism>
<evidence type="ECO:0000256" key="2">
    <source>
        <dbReference type="SAM" id="MobiDB-lite"/>
    </source>
</evidence>
<dbReference type="EMBL" id="JBHSGU010000001">
    <property type="protein sequence ID" value="MFC4698756.1"/>
    <property type="molecule type" value="Genomic_DNA"/>
</dbReference>
<sequence>MLGQRFINSDTKSHSKNNTVSDKPRTQHAAILCGVTMVSMLISPLAFTQIGIAQTAMSQTSGLSQLPSASNNQGSEIDPNVERRDIKEFDIDSENVEITAFVGVISIEDFESSAVYGARVAYHINENLFLEGTYGLATGGQTSFESLSGGAPFLTDEQRDYRYYDASLGYNFNGELFVSEQWVFNTDFYLTLGAGSTEFGGDERFTVSAGAGYRVLFADFFAVRLDVRDHVFNSDIIGEEKNVHNLTFTLSSSFFF</sequence>
<reference evidence="6" key="1">
    <citation type="journal article" date="2019" name="Int. J. Syst. Evol. Microbiol.">
        <title>The Global Catalogue of Microorganisms (GCM) 10K type strain sequencing project: providing services to taxonomists for standard genome sequencing and annotation.</title>
        <authorList>
            <consortium name="The Broad Institute Genomics Platform"/>
            <consortium name="The Broad Institute Genome Sequencing Center for Infectious Disease"/>
            <person name="Wu L."/>
            <person name="Ma J."/>
        </authorList>
    </citation>
    <scope>NUCLEOTIDE SEQUENCE [LARGE SCALE GENOMIC DNA]</scope>
    <source>
        <strain evidence="6">KACC 12507</strain>
    </source>
</reference>
<feature type="transmembrane region" description="Helical" evidence="3">
    <location>
        <begin position="29"/>
        <end position="47"/>
    </location>
</feature>
<dbReference type="Proteomes" id="UP001595897">
    <property type="component" value="Unassembled WGS sequence"/>
</dbReference>
<proteinExistence type="predicted"/>
<dbReference type="InterPro" id="IPR030820">
    <property type="entry name" value="OMP_myx_plus_Proteobacteria"/>
</dbReference>
<feature type="compositionally biased region" description="Polar residues" evidence="2">
    <location>
        <begin position="62"/>
        <end position="75"/>
    </location>
</feature>
<feature type="region of interest" description="Disordered" evidence="2">
    <location>
        <begin position="62"/>
        <end position="82"/>
    </location>
</feature>
<keyword evidence="1" id="KW-0732">Signal</keyword>
<evidence type="ECO:0000313" key="6">
    <source>
        <dbReference type="Proteomes" id="UP001595897"/>
    </source>
</evidence>
<evidence type="ECO:0000313" key="5">
    <source>
        <dbReference type="EMBL" id="MFC4698756.1"/>
    </source>
</evidence>
<dbReference type="Pfam" id="PF13505">
    <property type="entry name" value="OMP_b-brl"/>
    <property type="match status" value="1"/>
</dbReference>
<dbReference type="InterPro" id="IPR011250">
    <property type="entry name" value="OMP/PagP_B-barrel"/>
</dbReference>
<keyword evidence="3" id="KW-0812">Transmembrane</keyword>
<keyword evidence="6" id="KW-1185">Reference proteome</keyword>
<evidence type="ECO:0000256" key="1">
    <source>
        <dbReference type="ARBA" id="ARBA00022729"/>
    </source>
</evidence>
<dbReference type="InterPro" id="IPR027385">
    <property type="entry name" value="Beta-barrel_OMP"/>
</dbReference>
<evidence type="ECO:0000259" key="4">
    <source>
        <dbReference type="Pfam" id="PF13505"/>
    </source>
</evidence>
<feature type="region of interest" description="Disordered" evidence="2">
    <location>
        <begin position="1"/>
        <end position="23"/>
    </location>
</feature>
<feature type="compositionally biased region" description="Polar residues" evidence="2">
    <location>
        <begin position="1"/>
        <end position="21"/>
    </location>
</feature>
<keyword evidence="3" id="KW-0472">Membrane</keyword>
<gene>
    <name evidence="5" type="ORF">ACFO4O_01095</name>
</gene>
<accession>A0ABV9LQH4</accession>